<dbReference type="PANTHER" id="PTHR31674">
    <property type="entry name" value="B3 DOMAIN-CONTAINING PROTEIN REM-LIKE 3-RELATED"/>
    <property type="match status" value="1"/>
</dbReference>
<proteinExistence type="predicted"/>
<dbReference type="Pfam" id="PF08100">
    <property type="entry name" value="Dimerisation"/>
    <property type="match status" value="1"/>
</dbReference>
<dbReference type="SMART" id="SM01019">
    <property type="entry name" value="B3"/>
    <property type="match status" value="1"/>
</dbReference>
<evidence type="ECO:0000256" key="1">
    <source>
        <dbReference type="ARBA" id="ARBA00004123"/>
    </source>
</evidence>
<keyword evidence="2" id="KW-0489">Methyltransferase</keyword>
<dbReference type="PROSITE" id="PS50863">
    <property type="entry name" value="B3"/>
    <property type="match status" value="1"/>
</dbReference>
<dbReference type="SUPFAM" id="SSF101936">
    <property type="entry name" value="DNA-binding pseudobarrel domain"/>
    <property type="match status" value="1"/>
</dbReference>
<dbReference type="EMBL" id="QGKX02001521">
    <property type="protein sequence ID" value="KAF3512394.1"/>
    <property type="molecule type" value="Genomic_DNA"/>
</dbReference>
<dbReference type="InterPro" id="IPR036390">
    <property type="entry name" value="WH_DNA-bd_sf"/>
</dbReference>
<evidence type="ECO:0000256" key="2">
    <source>
        <dbReference type="ARBA" id="ARBA00022603"/>
    </source>
</evidence>
<dbReference type="InterPro" id="IPR015300">
    <property type="entry name" value="DNA-bd_pseudobarrel_sf"/>
</dbReference>
<dbReference type="PANTHER" id="PTHR31674:SF38">
    <property type="entry name" value="B3 DOMAIN-CONTAINING PROTEIN REM1"/>
    <property type="match status" value="1"/>
</dbReference>
<feature type="compositionally biased region" description="Acidic residues" evidence="10">
    <location>
        <begin position="108"/>
        <end position="130"/>
    </location>
</feature>
<dbReference type="Gene3D" id="2.40.330.10">
    <property type="entry name" value="DNA-binding pseudobarrel domain"/>
    <property type="match status" value="1"/>
</dbReference>
<evidence type="ECO:0000256" key="8">
    <source>
        <dbReference type="ARBA" id="ARBA00023163"/>
    </source>
</evidence>
<dbReference type="Gene3D" id="1.10.10.10">
    <property type="entry name" value="Winged helix-like DNA-binding domain superfamily/Winged helix DNA-binding domain"/>
    <property type="match status" value="1"/>
</dbReference>
<name>A0A8S9P4H1_BRACR</name>
<organism evidence="12 13">
    <name type="scientific">Brassica cretica</name>
    <name type="common">Mustard</name>
    <dbReference type="NCBI Taxonomy" id="69181"/>
    <lineage>
        <taxon>Eukaryota</taxon>
        <taxon>Viridiplantae</taxon>
        <taxon>Streptophyta</taxon>
        <taxon>Embryophyta</taxon>
        <taxon>Tracheophyta</taxon>
        <taxon>Spermatophyta</taxon>
        <taxon>Magnoliopsida</taxon>
        <taxon>eudicotyledons</taxon>
        <taxon>Gunneridae</taxon>
        <taxon>Pentapetalae</taxon>
        <taxon>rosids</taxon>
        <taxon>malvids</taxon>
        <taxon>Brassicales</taxon>
        <taxon>Brassicaceae</taxon>
        <taxon>Brassiceae</taxon>
        <taxon>Brassica</taxon>
    </lineage>
</organism>
<evidence type="ECO:0000256" key="6">
    <source>
        <dbReference type="ARBA" id="ARBA00023015"/>
    </source>
</evidence>
<dbReference type="Pfam" id="PF02362">
    <property type="entry name" value="B3"/>
    <property type="match status" value="1"/>
</dbReference>
<evidence type="ECO:0000256" key="3">
    <source>
        <dbReference type="ARBA" id="ARBA00022679"/>
    </source>
</evidence>
<evidence type="ECO:0000256" key="7">
    <source>
        <dbReference type="ARBA" id="ARBA00023125"/>
    </source>
</evidence>
<dbReference type="SUPFAM" id="SSF46785">
    <property type="entry name" value="Winged helix' DNA-binding domain"/>
    <property type="match status" value="1"/>
</dbReference>
<evidence type="ECO:0000256" key="4">
    <source>
        <dbReference type="ARBA" id="ARBA00022691"/>
    </source>
</evidence>
<evidence type="ECO:0000256" key="5">
    <source>
        <dbReference type="ARBA" id="ARBA00022737"/>
    </source>
</evidence>
<evidence type="ECO:0000313" key="12">
    <source>
        <dbReference type="EMBL" id="KAF3512394.1"/>
    </source>
</evidence>
<keyword evidence="8" id="KW-0804">Transcription</keyword>
<dbReference type="GO" id="GO:0005634">
    <property type="term" value="C:nucleus"/>
    <property type="evidence" value="ECO:0007669"/>
    <property type="project" value="UniProtKB-SubCell"/>
</dbReference>
<dbReference type="GO" id="GO:0032259">
    <property type="term" value="P:methylation"/>
    <property type="evidence" value="ECO:0007669"/>
    <property type="project" value="UniProtKB-KW"/>
</dbReference>
<dbReference type="Proteomes" id="UP000712600">
    <property type="component" value="Unassembled WGS sequence"/>
</dbReference>
<dbReference type="InterPro" id="IPR003340">
    <property type="entry name" value="B3_DNA-bd"/>
</dbReference>
<accession>A0A8S9P4H1</accession>
<comment type="subcellular location">
    <subcellularLocation>
        <location evidence="1">Nucleus</location>
    </subcellularLocation>
</comment>
<feature type="domain" description="TF-B3" evidence="11">
    <location>
        <begin position="1"/>
        <end position="93"/>
    </location>
</feature>
<keyword evidence="3" id="KW-0808">Transferase</keyword>
<sequence>MTIPPKFSLFHRRFITGDKPVLTVDDEFLKKHTKVLLISDSSEKIWKVKLDGSRLAGGGWEEFAKAHSFRDGDVLVFRHDGDEIFHVAVSPRSDSWDIRHHASPSLVDTDDAVSDDESDDEEEESDDDAGDISVNKKKNKEAGFSCFLRARVTPYSLIKDQIGVLDTIAANGKDAWFSSSEIAFGLPTKPTNPEAPMLLDRMLRLLVSHSVLKCRIKRSDNALVFNVVVLQ</sequence>
<dbReference type="GO" id="GO:0008168">
    <property type="term" value="F:methyltransferase activity"/>
    <property type="evidence" value="ECO:0007669"/>
    <property type="project" value="UniProtKB-KW"/>
</dbReference>
<comment type="caution">
    <text evidence="12">The sequence shown here is derived from an EMBL/GenBank/DDBJ whole genome shotgun (WGS) entry which is preliminary data.</text>
</comment>
<evidence type="ECO:0000256" key="9">
    <source>
        <dbReference type="ARBA" id="ARBA00023242"/>
    </source>
</evidence>
<keyword evidence="7" id="KW-0238">DNA-binding</keyword>
<dbReference type="FunFam" id="2.40.330.10:FF:000009">
    <property type="entry name" value="Transcriptional factor B3 family protein"/>
    <property type="match status" value="1"/>
</dbReference>
<dbReference type="InterPro" id="IPR039218">
    <property type="entry name" value="REM_fam"/>
</dbReference>
<dbReference type="GO" id="GO:0003677">
    <property type="term" value="F:DNA binding"/>
    <property type="evidence" value="ECO:0007669"/>
    <property type="project" value="UniProtKB-KW"/>
</dbReference>
<evidence type="ECO:0000259" key="11">
    <source>
        <dbReference type="PROSITE" id="PS50863"/>
    </source>
</evidence>
<evidence type="ECO:0000313" key="13">
    <source>
        <dbReference type="Proteomes" id="UP000712600"/>
    </source>
</evidence>
<dbReference type="InterPro" id="IPR036388">
    <property type="entry name" value="WH-like_DNA-bd_sf"/>
</dbReference>
<keyword evidence="5" id="KW-0677">Repeat</keyword>
<keyword evidence="4" id="KW-0949">S-adenosyl-L-methionine</keyword>
<reference evidence="12" key="1">
    <citation type="submission" date="2019-12" db="EMBL/GenBank/DDBJ databases">
        <title>Genome sequencing and annotation of Brassica cretica.</title>
        <authorList>
            <person name="Studholme D.J."/>
            <person name="Sarris P."/>
        </authorList>
    </citation>
    <scope>NUCLEOTIDE SEQUENCE</scope>
    <source>
        <strain evidence="12">PFS-109/04</strain>
        <tissue evidence="12">Leaf</tissue>
    </source>
</reference>
<dbReference type="FunFam" id="1.10.10.10:FF:000357">
    <property type="entry name" value="Caffeic acid 3-O-methyltransferase"/>
    <property type="match status" value="1"/>
</dbReference>
<gene>
    <name evidence="12" type="ORF">F2Q69_00009766</name>
</gene>
<protein>
    <recommendedName>
        <fullName evidence="11">TF-B3 domain-containing protein</fullName>
    </recommendedName>
</protein>
<keyword evidence="9" id="KW-0539">Nucleus</keyword>
<evidence type="ECO:0000256" key="10">
    <source>
        <dbReference type="SAM" id="MobiDB-lite"/>
    </source>
</evidence>
<dbReference type="AlphaFoldDB" id="A0A8S9P4H1"/>
<keyword evidence="6" id="KW-0805">Transcription regulation</keyword>
<feature type="region of interest" description="Disordered" evidence="10">
    <location>
        <begin position="106"/>
        <end position="134"/>
    </location>
</feature>
<dbReference type="InterPro" id="IPR012967">
    <property type="entry name" value="COMT_dimerisation"/>
</dbReference>
<dbReference type="CDD" id="cd10017">
    <property type="entry name" value="B3_DNA"/>
    <property type="match status" value="1"/>
</dbReference>